<protein>
    <submittedName>
        <fullName evidence="1">Uncharacterized protein</fullName>
    </submittedName>
</protein>
<dbReference type="Proteomes" id="UP001231649">
    <property type="component" value="Chromosome 26"/>
</dbReference>
<sequence>MEQSSEMSHVTIDEQFNNTHFNSEIDPLGEIGTQIVLDTKPKFYRLNDIVFAEPLKSATNEENSSKNHDNENEIKIIDNIVICKDPTKIYKKYHIDFEDRSTTIKCPQLNCHHTFATKNRLLSHIRRVHCADRNRYICEQCGRGFPERYLLARHADSHSADTVQCPVCGVQLRLRTSLATHLRSHSNERRHKCEICQKSFARASSKTTHVKFVHREGLLECEECDKRFSSRKQWSLHRTSHRERKPI</sequence>
<dbReference type="EMBL" id="CM056802">
    <property type="protein sequence ID" value="KAJ8707948.1"/>
    <property type="molecule type" value="Genomic_DNA"/>
</dbReference>
<evidence type="ECO:0000313" key="1">
    <source>
        <dbReference type="EMBL" id="KAJ8707948.1"/>
    </source>
</evidence>
<name>A0ACC2Q622_9NEOP</name>
<accession>A0ACC2Q622</accession>
<proteinExistence type="predicted"/>
<comment type="caution">
    <text evidence="1">The sequence shown here is derived from an EMBL/GenBank/DDBJ whole genome shotgun (WGS) entry which is preliminary data.</text>
</comment>
<keyword evidence="2" id="KW-1185">Reference proteome</keyword>
<evidence type="ECO:0000313" key="2">
    <source>
        <dbReference type="Proteomes" id="UP001231649"/>
    </source>
</evidence>
<organism evidence="1 2">
    <name type="scientific">Mythimna loreyi</name>
    <dbReference type="NCBI Taxonomy" id="667449"/>
    <lineage>
        <taxon>Eukaryota</taxon>
        <taxon>Metazoa</taxon>
        <taxon>Ecdysozoa</taxon>
        <taxon>Arthropoda</taxon>
        <taxon>Hexapoda</taxon>
        <taxon>Insecta</taxon>
        <taxon>Pterygota</taxon>
        <taxon>Neoptera</taxon>
        <taxon>Endopterygota</taxon>
        <taxon>Lepidoptera</taxon>
        <taxon>Glossata</taxon>
        <taxon>Ditrysia</taxon>
        <taxon>Noctuoidea</taxon>
        <taxon>Noctuidae</taxon>
        <taxon>Noctuinae</taxon>
        <taxon>Hadenini</taxon>
        <taxon>Mythimna</taxon>
    </lineage>
</organism>
<reference evidence="1" key="1">
    <citation type="submission" date="2023-03" db="EMBL/GenBank/DDBJ databases">
        <title>Chromosome-level genomes of two armyworms, Mythimna separata and Mythimna loreyi, provide insights into the biosynthesis and reception of sex pheromones.</title>
        <authorList>
            <person name="Zhao H."/>
        </authorList>
    </citation>
    <scope>NUCLEOTIDE SEQUENCE</scope>
    <source>
        <strain evidence="1">BeijingLab</strain>
    </source>
</reference>
<gene>
    <name evidence="1" type="ORF">PYW08_010314</name>
</gene>